<keyword evidence="7" id="KW-0511">Multifunctional enzyme</keyword>
<evidence type="ECO:0000256" key="6">
    <source>
        <dbReference type="ARBA" id="ARBA00023002"/>
    </source>
</evidence>
<comment type="cofactor">
    <cofactor evidence="2">
        <name>Mg(2+)</name>
        <dbReference type="ChEBI" id="CHEBI:18420"/>
    </cofactor>
</comment>
<evidence type="ECO:0000256" key="5">
    <source>
        <dbReference type="ARBA" id="ARBA00022723"/>
    </source>
</evidence>
<dbReference type="Pfam" id="PF03949">
    <property type="entry name" value="Malic_M"/>
    <property type="match status" value="1"/>
</dbReference>
<dbReference type="InterPro" id="IPR037062">
    <property type="entry name" value="Malic_N_dom_sf"/>
</dbReference>
<dbReference type="SMART" id="SM01274">
    <property type="entry name" value="malic"/>
    <property type="match status" value="1"/>
</dbReference>
<dbReference type="RefSeq" id="WP_264504370.1">
    <property type="nucleotide sequence ID" value="NZ_JAPDFL010000001.1"/>
</dbReference>
<gene>
    <name evidence="10" type="ORF">OKW52_02870</name>
</gene>
<dbReference type="InterPro" id="IPR051674">
    <property type="entry name" value="Malate_Decarboxylase"/>
</dbReference>
<protein>
    <submittedName>
        <fullName evidence="10">NADP-dependent malic enzyme</fullName>
    </submittedName>
</protein>
<dbReference type="Proteomes" id="UP001208938">
    <property type="component" value="Unassembled WGS sequence"/>
</dbReference>
<dbReference type="Gene3D" id="3.40.50.10750">
    <property type="entry name" value="Isocitrate/Isopropylmalate dehydrogenase-like"/>
    <property type="match status" value="1"/>
</dbReference>
<keyword evidence="5" id="KW-0479">Metal-binding</keyword>
<keyword evidence="11" id="KW-1185">Reference proteome</keyword>
<proteinExistence type="inferred from homology"/>
<dbReference type="InterPro" id="IPR012188">
    <property type="entry name" value="ME_PTA"/>
</dbReference>
<comment type="similarity">
    <text evidence="4">In the C-terminal section; belongs to the phosphate acetyltransferase and butyryltransferase family.</text>
</comment>
<evidence type="ECO:0000256" key="4">
    <source>
        <dbReference type="ARBA" id="ARBA00008756"/>
    </source>
</evidence>
<dbReference type="InterPro" id="IPR012301">
    <property type="entry name" value="Malic_N_dom"/>
</dbReference>
<dbReference type="Gene3D" id="3.40.50.720">
    <property type="entry name" value="NAD(P)-binding Rossmann-like Domain"/>
    <property type="match status" value="1"/>
</dbReference>
<evidence type="ECO:0000256" key="7">
    <source>
        <dbReference type="ARBA" id="ARBA00023268"/>
    </source>
</evidence>
<reference evidence="10 11" key="1">
    <citation type="submission" date="2022-10" db="EMBL/GenBank/DDBJ databases">
        <title>Pararhodobacter sp. nov., isolated from marine algae.</title>
        <authorList>
            <person name="Choi B.J."/>
            <person name="Kim J.M."/>
            <person name="Lee J.K."/>
            <person name="Choi D.G."/>
            <person name="Jeon C.O."/>
        </authorList>
    </citation>
    <scope>NUCLEOTIDE SEQUENCE [LARGE SCALE GENOMIC DNA]</scope>
    <source>
        <strain evidence="10 11">ZQ420</strain>
    </source>
</reference>
<dbReference type="EMBL" id="JAPDFL010000001">
    <property type="protein sequence ID" value="MCW1931236.1"/>
    <property type="molecule type" value="Genomic_DNA"/>
</dbReference>
<dbReference type="SMART" id="SM00919">
    <property type="entry name" value="Malic_M"/>
    <property type="match status" value="1"/>
</dbReference>
<sequence length="756" mass="81959">MSRKSRITPEEALAYHFEPTPGKYEIVATTPMATQRDLSLAYSPGVAVPVEAIARDPGLAYDYTVKGNMVAVISNGTAILGMGNLGALASKPVMEGKAVLFKRFADVNAIDIELATEDADEIIKAVHLMSPTFGGINLEDIKAPECFIIEQRLKELCDIPVFHDDQHGTAVICAAGLINALEISGKKIENVKIVLNGAGAAGIACLELLKSMGAQHDNCIMCDTKGVIYQGRSEGMNQWKSAHAATTDARTLEEAMRGADVFLGVSAKGAVTPAMVESMADNPVIFAMANPDPEITPEEAHAVRADAIVATGRSDYPNQVNNVLGFPYLFRGALDIHARAINDEMKIACARALAELAREDVPDEVAMAYGRKLSFGRDYIIPTPFDPRLIYVIPPAVAKAGMDTGVARRPIIDMDAYRHTLRSRMDPTASIQQSLFARARQAQSRMIFAEGDDERVLRAAVAYQRAGLGKALVVGQEEDVKRRLETAGLADAVRELTVVNAANTRHLEVYKNYLYKRLQRKGFDQRDVHRMTTRDRHIFSALMLQHGHGDALVTGATRKSALVMDMINHVFDARAQDGAVGVSVLLHKGRIVLIADTLVHEWPEEEDLADIAIRSAGVARSLGIEPRVAFVSFSTFGYPISERSEKMHVAPDVLDRRGVDFEYEGEMTVDVALNPKAAEAYPFSRLTGPANILVCPARHSASISVKLMQEMAGATVIGPILTGVPKPIQILSTGATVNDIMNMAVMAACRVGHVSK</sequence>
<dbReference type="InterPro" id="IPR012302">
    <property type="entry name" value="Malic_NAD-bd"/>
</dbReference>
<name>A0ABT3GUM3_9RHOB</name>
<comment type="similarity">
    <text evidence="3">In the N-terminal section; belongs to the malic enzymes family.</text>
</comment>
<evidence type="ECO:0000256" key="2">
    <source>
        <dbReference type="ARBA" id="ARBA00001946"/>
    </source>
</evidence>
<dbReference type="InterPro" id="IPR036291">
    <property type="entry name" value="NAD(P)-bd_dom_sf"/>
</dbReference>
<dbReference type="PANTHER" id="PTHR43237:SF4">
    <property type="entry name" value="NADP-DEPENDENT MALIC ENZYME"/>
    <property type="match status" value="1"/>
</dbReference>
<dbReference type="InterPro" id="IPR042112">
    <property type="entry name" value="P_AcTrfase_dom2"/>
</dbReference>
<evidence type="ECO:0000259" key="9">
    <source>
        <dbReference type="SMART" id="SM01274"/>
    </source>
</evidence>
<evidence type="ECO:0000256" key="1">
    <source>
        <dbReference type="ARBA" id="ARBA00001936"/>
    </source>
</evidence>
<comment type="cofactor">
    <cofactor evidence="1">
        <name>Mn(2+)</name>
        <dbReference type="ChEBI" id="CHEBI:29035"/>
    </cofactor>
</comment>
<evidence type="ECO:0000313" key="10">
    <source>
        <dbReference type="EMBL" id="MCW1931236.1"/>
    </source>
</evidence>
<evidence type="ECO:0000313" key="11">
    <source>
        <dbReference type="Proteomes" id="UP001208938"/>
    </source>
</evidence>
<accession>A0ABT3GUM3</accession>
<dbReference type="PROSITE" id="PS00331">
    <property type="entry name" value="MALIC_ENZYMES"/>
    <property type="match status" value="1"/>
</dbReference>
<feature type="domain" description="Malic enzyme N-terminal" evidence="9">
    <location>
        <begin position="21"/>
        <end position="154"/>
    </location>
</feature>
<dbReference type="Pfam" id="PF01515">
    <property type="entry name" value="PTA_PTB"/>
    <property type="match status" value="1"/>
</dbReference>
<comment type="caution">
    <text evidence="10">The sequence shown here is derived from an EMBL/GenBank/DDBJ whole genome shotgun (WGS) entry which is preliminary data.</text>
</comment>
<feature type="domain" description="Malic enzyme NAD-binding" evidence="8">
    <location>
        <begin position="166"/>
        <end position="402"/>
    </location>
</feature>
<evidence type="ECO:0000259" key="8">
    <source>
        <dbReference type="SMART" id="SM00919"/>
    </source>
</evidence>
<dbReference type="SUPFAM" id="SSF51735">
    <property type="entry name" value="NAD(P)-binding Rossmann-fold domains"/>
    <property type="match status" value="1"/>
</dbReference>
<organism evidence="10 11">
    <name type="scientific">Pararhodobacter zhoushanensis</name>
    <dbReference type="NCBI Taxonomy" id="2479545"/>
    <lineage>
        <taxon>Bacteria</taxon>
        <taxon>Pseudomonadati</taxon>
        <taxon>Pseudomonadota</taxon>
        <taxon>Alphaproteobacteria</taxon>
        <taxon>Rhodobacterales</taxon>
        <taxon>Paracoccaceae</taxon>
        <taxon>Pararhodobacter</taxon>
    </lineage>
</organism>
<dbReference type="SUPFAM" id="SSF53223">
    <property type="entry name" value="Aminoacid dehydrogenase-like, N-terminal domain"/>
    <property type="match status" value="1"/>
</dbReference>
<dbReference type="SUPFAM" id="SSF53659">
    <property type="entry name" value="Isocitrate/Isopropylmalate dehydrogenase-like"/>
    <property type="match status" value="1"/>
</dbReference>
<evidence type="ECO:0000256" key="3">
    <source>
        <dbReference type="ARBA" id="ARBA00007686"/>
    </source>
</evidence>
<dbReference type="InterPro" id="IPR042113">
    <property type="entry name" value="P_AcTrfase_dom1"/>
</dbReference>
<dbReference type="InterPro" id="IPR002505">
    <property type="entry name" value="PTA_PTB"/>
</dbReference>
<dbReference type="PIRSF" id="PIRSF036684">
    <property type="entry name" value="ME_PTA"/>
    <property type="match status" value="1"/>
</dbReference>
<dbReference type="InterPro" id="IPR045213">
    <property type="entry name" value="Malic_NAD-bd_bact_type"/>
</dbReference>
<dbReference type="Gene3D" id="3.40.50.10380">
    <property type="entry name" value="Malic enzyme, N-terminal domain"/>
    <property type="match status" value="1"/>
</dbReference>
<dbReference type="Gene3D" id="3.40.50.10950">
    <property type="match status" value="1"/>
</dbReference>
<dbReference type="InterPro" id="IPR015884">
    <property type="entry name" value="Malic_enzyme_CS"/>
</dbReference>
<dbReference type="CDD" id="cd05311">
    <property type="entry name" value="NAD_bind_2_malic_enz"/>
    <property type="match status" value="1"/>
</dbReference>
<keyword evidence="6" id="KW-0560">Oxidoreductase</keyword>
<dbReference type="PANTHER" id="PTHR43237">
    <property type="entry name" value="NADP-DEPENDENT MALIC ENZYME"/>
    <property type="match status" value="1"/>
</dbReference>
<dbReference type="Pfam" id="PF00390">
    <property type="entry name" value="malic"/>
    <property type="match status" value="1"/>
</dbReference>
<dbReference type="InterPro" id="IPR046346">
    <property type="entry name" value="Aminoacid_DH-like_N_sf"/>
</dbReference>